<dbReference type="PANTHER" id="PTHR46059">
    <property type="entry name" value="BETA-GALACTOSIDE ALPHA-2,6-SIALYLTRANSFERASE"/>
    <property type="match status" value="1"/>
</dbReference>
<comment type="similarity">
    <text evidence="2">Belongs to the glycosyltransferase 29 family.</text>
</comment>
<organism evidence="15 16">
    <name type="scientific">Chloropicon roscoffensis</name>
    <dbReference type="NCBI Taxonomy" id="1461544"/>
    <lineage>
        <taxon>Eukaryota</taxon>
        <taxon>Viridiplantae</taxon>
        <taxon>Chlorophyta</taxon>
        <taxon>Chloropicophyceae</taxon>
        <taxon>Chloropicales</taxon>
        <taxon>Chloropicaceae</taxon>
        <taxon>Chloropicon</taxon>
    </lineage>
</organism>
<evidence type="ECO:0000256" key="7">
    <source>
        <dbReference type="ARBA" id="ARBA00022989"/>
    </source>
</evidence>
<dbReference type="GO" id="GO:0003835">
    <property type="term" value="F:beta-galactoside alpha-2,6-sialyltransferase activity"/>
    <property type="evidence" value="ECO:0007669"/>
    <property type="project" value="UniProtKB-EC"/>
</dbReference>
<evidence type="ECO:0000256" key="9">
    <source>
        <dbReference type="ARBA" id="ARBA00023136"/>
    </source>
</evidence>
<sequence length="344" mass="39386">MRALVVVLLATLCLALHARPALAGAWHNRYLRHQNATSEPHGIGRQLQASESCKTSKDCTKPKICVGGTCTCPVLYRGNDTMCAPTVLPDGTSDWCVMPVNSEVFLKYAKGKYDENKRKRKRNFWNPDNAQWKFFGDATQSKLSKFRDNNAFAKCAVVGSSNSLTKREQGELIDSHGVVIRFNAAPTRGFQKYVGKRTTLRVQNIRYCGSSSRDEHCIHYSRNQDPKSHQCKRWRRCKRVNLHNQVVEYIQHYWRIVPNPPGIKDRGKSDAKLSAGFFGIVLAMHVCAEVNIFGFSQGERHYYKKGDKKFMKGKPFYKRHRWLWESACMNKLREGAYPGVKVYN</sequence>
<name>A0AAX4PGZ0_9CHLO</name>
<evidence type="ECO:0000256" key="5">
    <source>
        <dbReference type="ARBA" id="ARBA00022692"/>
    </source>
</evidence>
<evidence type="ECO:0000256" key="11">
    <source>
        <dbReference type="ARBA" id="ARBA00023180"/>
    </source>
</evidence>
<keyword evidence="3 15" id="KW-0328">Glycosyltransferase</keyword>
<keyword evidence="4" id="KW-0808">Transferase</keyword>
<evidence type="ECO:0000256" key="1">
    <source>
        <dbReference type="ARBA" id="ARBA00004447"/>
    </source>
</evidence>
<keyword evidence="8" id="KW-0333">Golgi apparatus</keyword>
<evidence type="ECO:0000256" key="14">
    <source>
        <dbReference type="SAM" id="SignalP"/>
    </source>
</evidence>
<proteinExistence type="inferred from homology"/>
<evidence type="ECO:0000313" key="15">
    <source>
        <dbReference type="EMBL" id="WZN65605.1"/>
    </source>
</evidence>
<dbReference type="Pfam" id="PF00777">
    <property type="entry name" value="Glyco_transf_29"/>
    <property type="match status" value="2"/>
</dbReference>
<comment type="catalytic activity">
    <reaction evidence="12">
        <text>a beta-D-galactoside + CMP-N-acetyl-beta-neuraminate = an N-acetyl-alpha-neuraminyl-(2-&gt;6)-beta-D-galactosyl derivative + CMP + H(+)</text>
        <dbReference type="Rhea" id="RHEA:52104"/>
        <dbReference type="ChEBI" id="CHEBI:15378"/>
        <dbReference type="ChEBI" id="CHEBI:28034"/>
        <dbReference type="ChEBI" id="CHEBI:57812"/>
        <dbReference type="ChEBI" id="CHEBI:60377"/>
        <dbReference type="ChEBI" id="CHEBI:136398"/>
        <dbReference type="EC" id="2.4.3.1"/>
    </reaction>
</comment>
<dbReference type="Gene3D" id="3.90.1480.20">
    <property type="entry name" value="Glycosyl transferase family 29"/>
    <property type="match status" value="1"/>
</dbReference>
<dbReference type="PANTHER" id="PTHR46059:SF1">
    <property type="entry name" value="BETA-GALACTOSIDE ALPHA-2,6-SIALYLTRANSFERASE"/>
    <property type="match status" value="1"/>
</dbReference>
<evidence type="ECO:0000313" key="16">
    <source>
        <dbReference type="Proteomes" id="UP001472866"/>
    </source>
</evidence>
<keyword evidence="10" id="KW-1015">Disulfide bond</keyword>
<dbReference type="EMBL" id="CP151512">
    <property type="protein sequence ID" value="WZN65605.1"/>
    <property type="molecule type" value="Genomic_DNA"/>
</dbReference>
<keyword evidence="7" id="KW-1133">Transmembrane helix</keyword>
<evidence type="ECO:0000256" key="10">
    <source>
        <dbReference type="ARBA" id="ARBA00023157"/>
    </source>
</evidence>
<evidence type="ECO:0000256" key="13">
    <source>
        <dbReference type="ARBA" id="ARBA00034329"/>
    </source>
</evidence>
<feature type="signal peptide" evidence="14">
    <location>
        <begin position="1"/>
        <end position="23"/>
    </location>
</feature>
<keyword evidence="5" id="KW-0812">Transmembrane</keyword>
<gene>
    <name evidence="15" type="ORF">HKI87_12g71650</name>
</gene>
<evidence type="ECO:0000256" key="6">
    <source>
        <dbReference type="ARBA" id="ARBA00022968"/>
    </source>
</evidence>
<keyword evidence="11" id="KW-0325">Glycoprotein</keyword>
<dbReference type="AlphaFoldDB" id="A0AAX4PGZ0"/>
<dbReference type="GO" id="GO:0032580">
    <property type="term" value="C:Golgi cisterna membrane"/>
    <property type="evidence" value="ECO:0007669"/>
    <property type="project" value="UniProtKB-SubCell"/>
</dbReference>
<keyword evidence="14" id="KW-0732">Signal</keyword>
<evidence type="ECO:0000256" key="3">
    <source>
        <dbReference type="ARBA" id="ARBA00022676"/>
    </source>
</evidence>
<dbReference type="Proteomes" id="UP001472866">
    <property type="component" value="Chromosome 12"/>
</dbReference>
<keyword evidence="16" id="KW-1185">Reference proteome</keyword>
<keyword evidence="9" id="KW-0472">Membrane</keyword>
<evidence type="ECO:0000256" key="8">
    <source>
        <dbReference type="ARBA" id="ARBA00023034"/>
    </source>
</evidence>
<dbReference type="InterPro" id="IPR038578">
    <property type="entry name" value="GT29-like_sf"/>
</dbReference>
<evidence type="ECO:0000256" key="2">
    <source>
        <dbReference type="ARBA" id="ARBA00006003"/>
    </source>
</evidence>
<dbReference type="EC" id="2.4.3.1" evidence="13"/>
<keyword evidence="6" id="KW-0735">Signal-anchor</keyword>
<dbReference type="InterPro" id="IPR001675">
    <property type="entry name" value="Glyco_trans_29"/>
</dbReference>
<evidence type="ECO:0000256" key="4">
    <source>
        <dbReference type="ARBA" id="ARBA00022679"/>
    </source>
</evidence>
<reference evidence="15 16" key="1">
    <citation type="submission" date="2024-03" db="EMBL/GenBank/DDBJ databases">
        <title>Complete genome sequence of the green alga Chloropicon roscoffensis RCC1871.</title>
        <authorList>
            <person name="Lemieux C."/>
            <person name="Pombert J.-F."/>
            <person name="Otis C."/>
            <person name="Turmel M."/>
        </authorList>
    </citation>
    <scope>NUCLEOTIDE SEQUENCE [LARGE SCALE GENOMIC DNA]</scope>
    <source>
        <strain evidence="15 16">RCC1871</strain>
    </source>
</reference>
<protein>
    <recommendedName>
        <fullName evidence="13">beta-galactoside alpha-(2,6)-sialyltransferase</fullName>
        <ecNumber evidence="13">2.4.3.1</ecNumber>
    </recommendedName>
</protein>
<comment type="subcellular location">
    <subcellularLocation>
        <location evidence="1">Golgi apparatus</location>
        <location evidence="1">Golgi stack membrane</location>
        <topology evidence="1">Single-pass type II membrane protein</topology>
    </subcellularLocation>
</comment>
<feature type="chain" id="PRO_5043354526" description="beta-galactoside alpha-(2,6)-sialyltransferase" evidence="14">
    <location>
        <begin position="24"/>
        <end position="344"/>
    </location>
</feature>
<evidence type="ECO:0000256" key="12">
    <source>
        <dbReference type="ARBA" id="ARBA00034249"/>
    </source>
</evidence>
<accession>A0AAX4PGZ0</accession>